<keyword evidence="4" id="KW-1185">Reference proteome</keyword>
<dbReference type="AlphaFoldDB" id="V8NRN6"/>
<organism evidence="3 4">
    <name type="scientific">Ophiophagus hannah</name>
    <name type="common">King cobra</name>
    <name type="synonym">Naja hannah</name>
    <dbReference type="NCBI Taxonomy" id="8665"/>
    <lineage>
        <taxon>Eukaryota</taxon>
        <taxon>Metazoa</taxon>
        <taxon>Chordata</taxon>
        <taxon>Craniata</taxon>
        <taxon>Vertebrata</taxon>
        <taxon>Euteleostomi</taxon>
        <taxon>Lepidosauria</taxon>
        <taxon>Squamata</taxon>
        <taxon>Bifurcata</taxon>
        <taxon>Unidentata</taxon>
        <taxon>Episquamata</taxon>
        <taxon>Toxicofera</taxon>
        <taxon>Serpentes</taxon>
        <taxon>Colubroidea</taxon>
        <taxon>Elapidae</taxon>
        <taxon>Elapinae</taxon>
        <taxon>Ophiophagus</taxon>
    </lineage>
</organism>
<dbReference type="EMBL" id="AZIM01002353">
    <property type="protein sequence ID" value="ETE64212.1"/>
    <property type="molecule type" value="Genomic_DNA"/>
</dbReference>
<keyword evidence="3" id="KW-0675">Receptor</keyword>
<feature type="region of interest" description="Disordered" evidence="1">
    <location>
        <begin position="1"/>
        <end position="22"/>
    </location>
</feature>
<dbReference type="InterPro" id="IPR052376">
    <property type="entry name" value="Oxidative_Scav/Glycosyltrans"/>
</dbReference>
<proteinExistence type="predicted"/>
<name>V8NRN6_OPHHA</name>
<protein>
    <submittedName>
        <fullName evidence="3">Scavenger receptor class A member 3</fullName>
    </submittedName>
</protein>
<feature type="non-terminal residue" evidence="3">
    <location>
        <position position="62"/>
    </location>
</feature>
<feature type="non-terminal residue" evidence="3">
    <location>
        <position position="1"/>
    </location>
</feature>
<gene>
    <name evidence="3" type="primary">Scara3</name>
    <name evidence="3" type="ORF">L345_10024</name>
</gene>
<feature type="transmembrane region" description="Helical" evidence="2">
    <location>
        <begin position="44"/>
        <end position="61"/>
    </location>
</feature>
<dbReference type="PANTHER" id="PTHR39082">
    <property type="entry name" value="PHOSPHOLIPASE C-BETA-2-RELATED"/>
    <property type="match status" value="1"/>
</dbReference>
<accession>V8NRN6</accession>
<feature type="compositionally biased region" description="Acidic residues" evidence="1">
    <location>
        <begin position="1"/>
        <end position="14"/>
    </location>
</feature>
<keyword evidence="2" id="KW-0812">Transmembrane</keyword>
<sequence length="62" mass="7063">MEIEEDLPGEDDEMPSFRYRPNGRMRTNCSQCEKNLTLQTSVKVLYVFVVLLVMAVVVLAAL</sequence>
<dbReference type="Proteomes" id="UP000018936">
    <property type="component" value="Unassembled WGS sequence"/>
</dbReference>
<keyword evidence="2" id="KW-0472">Membrane</keyword>
<dbReference type="OrthoDB" id="10462729at2759"/>
<comment type="caution">
    <text evidence="3">The sequence shown here is derived from an EMBL/GenBank/DDBJ whole genome shotgun (WGS) entry which is preliminary data.</text>
</comment>
<dbReference type="PANTHER" id="PTHR39082:SF1">
    <property type="entry name" value="SCAVENGER RECEPTOR CLASS A MEMBER 3"/>
    <property type="match status" value="1"/>
</dbReference>
<keyword evidence="2" id="KW-1133">Transmembrane helix</keyword>
<evidence type="ECO:0000256" key="1">
    <source>
        <dbReference type="SAM" id="MobiDB-lite"/>
    </source>
</evidence>
<reference evidence="3 4" key="1">
    <citation type="journal article" date="2013" name="Proc. Natl. Acad. Sci. U.S.A.">
        <title>The king cobra genome reveals dynamic gene evolution and adaptation in the snake venom system.</title>
        <authorList>
            <person name="Vonk F.J."/>
            <person name="Casewell N.R."/>
            <person name="Henkel C.V."/>
            <person name="Heimberg A.M."/>
            <person name="Jansen H.J."/>
            <person name="McCleary R.J."/>
            <person name="Kerkkamp H.M."/>
            <person name="Vos R.A."/>
            <person name="Guerreiro I."/>
            <person name="Calvete J.J."/>
            <person name="Wuster W."/>
            <person name="Woods A.E."/>
            <person name="Logan J.M."/>
            <person name="Harrison R.A."/>
            <person name="Castoe T.A."/>
            <person name="de Koning A.P."/>
            <person name="Pollock D.D."/>
            <person name="Yandell M."/>
            <person name="Calderon D."/>
            <person name="Renjifo C."/>
            <person name="Currier R.B."/>
            <person name="Salgado D."/>
            <person name="Pla D."/>
            <person name="Sanz L."/>
            <person name="Hyder A.S."/>
            <person name="Ribeiro J.M."/>
            <person name="Arntzen J.W."/>
            <person name="van den Thillart G.E."/>
            <person name="Boetzer M."/>
            <person name="Pirovano W."/>
            <person name="Dirks R.P."/>
            <person name="Spaink H.P."/>
            <person name="Duboule D."/>
            <person name="McGlinn E."/>
            <person name="Kini R.M."/>
            <person name="Richardson M.K."/>
        </authorList>
    </citation>
    <scope>NUCLEOTIDE SEQUENCE</scope>
    <source>
        <tissue evidence="3">Blood</tissue>
    </source>
</reference>
<evidence type="ECO:0000313" key="4">
    <source>
        <dbReference type="Proteomes" id="UP000018936"/>
    </source>
</evidence>
<evidence type="ECO:0000256" key="2">
    <source>
        <dbReference type="SAM" id="Phobius"/>
    </source>
</evidence>
<evidence type="ECO:0000313" key="3">
    <source>
        <dbReference type="EMBL" id="ETE64212.1"/>
    </source>
</evidence>